<dbReference type="EMBL" id="JAGZCZ010000004">
    <property type="protein sequence ID" value="MBS5519471.1"/>
    <property type="molecule type" value="Genomic_DNA"/>
</dbReference>
<dbReference type="InterPro" id="IPR037012">
    <property type="entry name" value="NanQ/TabA/YiaL_sf"/>
</dbReference>
<comment type="caution">
    <text evidence="1">The sequence shown here is derived from an EMBL/GenBank/DDBJ whole genome shotgun (WGS) entry which is preliminary data.</text>
</comment>
<evidence type="ECO:0000313" key="1">
    <source>
        <dbReference type="EMBL" id="MBS5519471.1"/>
    </source>
</evidence>
<dbReference type="InterPro" id="IPR004375">
    <property type="entry name" value="NanQ/TabA/YiaL"/>
</dbReference>
<dbReference type="PANTHER" id="PTHR34986:SF1">
    <property type="entry name" value="PROTEIN YIAL"/>
    <property type="match status" value="1"/>
</dbReference>
<gene>
    <name evidence="1" type="ORF">KHX13_03920</name>
</gene>
<dbReference type="SUPFAM" id="SSF51197">
    <property type="entry name" value="Clavaminate synthase-like"/>
    <property type="match status" value="1"/>
</dbReference>
<dbReference type="Proteomes" id="UP000754226">
    <property type="component" value="Unassembled WGS sequence"/>
</dbReference>
<dbReference type="AlphaFoldDB" id="A0A943I4E8"/>
<dbReference type="PANTHER" id="PTHR34986">
    <property type="entry name" value="EVOLVED BETA-GALACTOSIDASE SUBUNIT BETA"/>
    <property type="match status" value="1"/>
</dbReference>
<name>A0A943I4E8_9FIRM</name>
<dbReference type="GO" id="GO:0005829">
    <property type="term" value="C:cytosol"/>
    <property type="evidence" value="ECO:0007669"/>
    <property type="project" value="TreeGrafter"/>
</dbReference>
<dbReference type="Gene3D" id="2.60.120.370">
    <property type="entry name" value="YhcH/YjgK/YiaL"/>
    <property type="match status" value="1"/>
</dbReference>
<dbReference type="Pfam" id="PF04074">
    <property type="entry name" value="DUF386"/>
    <property type="match status" value="1"/>
</dbReference>
<protein>
    <submittedName>
        <fullName evidence="1">YhcH/YjgK/YiaL family protein</fullName>
    </submittedName>
</protein>
<reference evidence="1" key="1">
    <citation type="submission" date="2021-02" db="EMBL/GenBank/DDBJ databases">
        <title>Infant gut strain persistence is associated with maternal origin, phylogeny, and functional potential including surface adhesion and iron acquisition.</title>
        <authorList>
            <person name="Lou Y.C."/>
        </authorList>
    </citation>
    <scope>NUCLEOTIDE SEQUENCE</scope>
    <source>
        <strain evidence="1">L3_106_000M1_dasL3_106_000M1_concoct_15</strain>
    </source>
</reference>
<sequence length="158" mass="18167">MITGTQKEIDRILPFMTGRLQKALAAVRDLDLETLPLGKTEIDGEDIFVSTNEYETEPFEKRRPEKHECYIDIQLMAEGTETLGFTDVEHVSDMTEDRRKTNDVSFYGKTEQENVVTLQKGDFAIFFPWEVHRPNCEAQKGKPSHVKKAVVKVRFDGK</sequence>
<proteinExistence type="predicted"/>
<dbReference type="NCBIfam" id="TIGR00022">
    <property type="entry name" value="YhcH/YjgK/YiaL family protein"/>
    <property type="match status" value="1"/>
</dbReference>
<organism evidence="1 2">
    <name type="scientific">Acidaminococcus intestini</name>
    <dbReference type="NCBI Taxonomy" id="187327"/>
    <lineage>
        <taxon>Bacteria</taxon>
        <taxon>Bacillati</taxon>
        <taxon>Bacillota</taxon>
        <taxon>Negativicutes</taxon>
        <taxon>Acidaminococcales</taxon>
        <taxon>Acidaminococcaceae</taxon>
        <taxon>Acidaminococcus</taxon>
    </lineage>
</organism>
<accession>A0A943I4E8</accession>
<evidence type="ECO:0000313" key="2">
    <source>
        <dbReference type="Proteomes" id="UP000754226"/>
    </source>
</evidence>